<proteinExistence type="predicted"/>
<accession>A0A8R2B4N5</accession>
<name>A0A8R2B4N5_ACYPI</name>
<dbReference type="GeneID" id="100569842"/>
<dbReference type="KEGG" id="api:100569842"/>
<keyword evidence="3" id="KW-1185">Reference proteome</keyword>
<feature type="domain" description="Helitron helicase-like" evidence="1">
    <location>
        <begin position="177"/>
        <end position="336"/>
    </location>
</feature>
<reference evidence="2" key="2">
    <citation type="submission" date="2022-06" db="UniProtKB">
        <authorList>
            <consortium name="EnsemblMetazoa"/>
        </authorList>
    </citation>
    <scope>IDENTIFICATION</scope>
</reference>
<dbReference type="PANTHER" id="PTHR45786:SF74">
    <property type="entry name" value="ATP-DEPENDENT DNA HELICASE"/>
    <property type="match status" value="1"/>
</dbReference>
<evidence type="ECO:0000313" key="3">
    <source>
        <dbReference type="Proteomes" id="UP000007819"/>
    </source>
</evidence>
<dbReference type="RefSeq" id="XP_008181530.1">
    <property type="nucleotide sequence ID" value="XM_008183308.1"/>
</dbReference>
<dbReference type="Pfam" id="PF14214">
    <property type="entry name" value="Helitron_like_N"/>
    <property type="match status" value="1"/>
</dbReference>
<dbReference type="EnsemblMetazoa" id="XM_008183308.1">
    <property type="protein sequence ID" value="XP_008181530.1"/>
    <property type="gene ID" value="LOC100569842"/>
</dbReference>
<dbReference type="OrthoDB" id="10058710at2759"/>
<dbReference type="AlphaFoldDB" id="A0A8R2B4N5"/>
<sequence>MNQNHQGELNETVFTDLDTMMRQTNPFAMAFSNMRAVWLEEQRIANANPLVQPRRVTMHLVADPNSDPRRYNLPPTQVNEVSVVFAGNNGQPPRNLDLVVFDSNPVNPQHRMQNLSYGSQHADPMLYPLLFPHGELGWHFELRQDDGGRQNAVRTRNTIREFVCYRLAIRYEGNNDHRHQKFSLIHHAGFLFQQYVCDQYVRMETNNLRFIERNQGALFAEAYQGLVDHINQQLHIEEPAPVGRRTILPSTFTGGPRYMKQSYQDAMTIVRKYGKPDLFITFTCNPGWPEIVSNKGNHAEASDRPELVNRVFGNVDAYVYTVEFQKRGLPHAHILIILSDGNKLLTAEDVDDVVCAELPDPADENNQRLFTAVTSHMIHGPCGQLNRNSPCMAEGICLKKYPKAYSAETVYVSDGGYPTYRRRDNGIEALVRGHQISNEFVVAYNPYLLAKYDAHINVEVCSTVKSVKYLYKYVFKGHDMATVEVQDRNEIENFINARYVSPPEAVWRLFSYELHKPSHRVIRLPVHLEDYHTVYFAPGQELERVQNAALARTRLTAFFSLNEMDPEARQYLYHEIPMHYTWAEETGGGIGAEG</sequence>
<evidence type="ECO:0000313" key="2">
    <source>
        <dbReference type="EnsemblMetazoa" id="XP_008181530.1"/>
    </source>
</evidence>
<organism evidence="2 3">
    <name type="scientific">Acyrthosiphon pisum</name>
    <name type="common">Pea aphid</name>
    <dbReference type="NCBI Taxonomy" id="7029"/>
    <lineage>
        <taxon>Eukaryota</taxon>
        <taxon>Metazoa</taxon>
        <taxon>Ecdysozoa</taxon>
        <taxon>Arthropoda</taxon>
        <taxon>Hexapoda</taxon>
        <taxon>Insecta</taxon>
        <taxon>Pterygota</taxon>
        <taxon>Neoptera</taxon>
        <taxon>Paraneoptera</taxon>
        <taxon>Hemiptera</taxon>
        <taxon>Sternorrhyncha</taxon>
        <taxon>Aphidomorpha</taxon>
        <taxon>Aphidoidea</taxon>
        <taxon>Aphididae</taxon>
        <taxon>Macrosiphini</taxon>
        <taxon>Acyrthosiphon</taxon>
    </lineage>
</organism>
<dbReference type="InterPro" id="IPR025476">
    <property type="entry name" value="Helitron_helicase-like"/>
</dbReference>
<dbReference type="PANTHER" id="PTHR45786">
    <property type="entry name" value="DNA BINDING PROTEIN-LIKE"/>
    <property type="match status" value="1"/>
</dbReference>
<reference evidence="3" key="1">
    <citation type="submission" date="2010-06" db="EMBL/GenBank/DDBJ databases">
        <authorList>
            <person name="Jiang H."/>
            <person name="Abraham K."/>
            <person name="Ali S."/>
            <person name="Alsbrooks S.L."/>
            <person name="Anim B.N."/>
            <person name="Anosike U.S."/>
            <person name="Attaway T."/>
            <person name="Bandaranaike D.P."/>
            <person name="Battles P.K."/>
            <person name="Bell S.N."/>
            <person name="Bell A.V."/>
            <person name="Beltran B."/>
            <person name="Bickham C."/>
            <person name="Bustamante Y."/>
            <person name="Caleb T."/>
            <person name="Canada A."/>
            <person name="Cardenas V."/>
            <person name="Carter K."/>
            <person name="Chacko J."/>
            <person name="Chandrabose M.N."/>
            <person name="Chavez D."/>
            <person name="Chavez A."/>
            <person name="Chen L."/>
            <person name="Chu H.-S."/>
            <person name="Claassen K.J."/>
            <person name="Cockrell R."/>
            <person name="Collins M."/>
            <person name="Cooper J.A."/>
            <person name="Cree A."/>
            <person name="Curry S.M."/>
            <person name="Da Y."/>
            <person name="Dao M.D."/>
            <person name="Das B."/>
            <person name="Davila M.-L."/>
            <person name="Davy-Carroll L."/>
            <person name="Denson S."/>
            <person name="Dinh H."/>
            <person name="Ebong V.E."/>
            <person name="Edwards J.R."/>
            <person name="Egan A."/>
            <person name="El-Daye J."/>
            <person name="Escobedo L."/>
            <person name="Fernandez S."/>
            <person name="Fernando P.R."/>
            <person name="Flagg N."/>
            <person name="Forbes L.D."/>
            <person name="Fowler R.G."/>
            <person name="Fu Q."/>
            <person name="Gabisi R.A."/>
            <person name="Ganer J."/>
            <person name="Garbino Pronczuk A."/>
            <person name="Garcia R.M."/>
            <person name="Garner T."/>
            <person name="Garrett T.E."/>
            <person name="Gonzalez D.A."/>
            <person name="Hamid H."/>
            <person name="Hawkins E.S."/>
            <person name="Hirani K."/>
            <person name="Hogues M.E."/>
            <person name="Hollins B."/>
            <person name="Hsiao C.-H."/>
            <person name="Jabil R."/>
            <person name="James M.L."/>
            <person name="Jhangiani S.N."/>
            <person name="Johnson B."/>
            <person name="Johnson Q."/>
            <person name="Joshi V."/>
            <person name="Kalu J.B."/>
            <person name="Kam C."/>
            <person name="Kashfia A."/>
            <person name="Keebler J."/>
            <person name="Kisamo H."/>
            <person name="Kovar C.L."/>
            <person name="Lago L.A."/>
            <person name="Lai C.-Y."/>
            <person name="Laidlaw J."/>
            <person name="Lara F."/>
            <person name="Le T.-K."/>
            <person name="Lee S.L."/>
            <person name="Legall F.H."/>
            <person name="Lemon S.J."/>
            <person name="Lewis L.R."/>
            <person name="Li B."/>
            <person name="Liu Y."/>
            <person name="Liu Y.-S."/>
            <person name="Lopez J."/>
            <person name="Lozado R.J."/>
            <person name="Lu J."/>
            <person name="Madu R.C."/>
            <person name="Maheshwari M."/>
            <person name="Maheshwari R."/>
            <person name="Malloy K."/>
            <person name="Martinez E."/>
            <person name="Mathew T."/>
            <person name="Mercado I.C."/>
            <person name="Mercado C."/>
            <person name="Meyer B."/>
            <person name="Montgomery K."/>
            <person name="Morgan M.B."/>
            <person name="Munidasa M."/>
            <person name="Nazareth L.V."/>
            <person name="Nelson J."/>
            <person name="Ng B.M."/>
            <person name="Nguyen N.B."/>
            <person name="Nguyen P.Q."/>
            <person name="Nguyen T."/>
            <person name="Obregon M."/>
            <person name="Okwuonu G.O."/>
            <person name="Onwere C.G."/>
            <person name="Orozco G."/>
            <person name="Parra A."/>
            <person name="Patel S."/>
            <person name="Patil S."/>
            <person name="Perez A."/>
            <person name="Perez Y."/>
            <person name="Pham C."/>
            <person name="Primus E.L."/>
            <person name="Pu L.-L."/>
            <person name="Puazo M."/>
            <person name="Qin X."/>
            <person name="Quiroz J.B."/>
            <person name="Reese J."/>
            <person name="Richards S."/>
            <person name="Rives C.M."/>
            <person name="Robberts R."/>
            <person name="Ruiz S.J."/>
            <person name="Ruiz M.J."/>
            <person name="Santibanez J."/>
            <person name="Schneider B.W."/>
            <person name="Sisson I."/>
            <person name="Smith M."/>
            <person name="Sodergren E."/>
            <person name="Song X.-Z."/>
            <person name="Song B.B."/>
            <person name="Summersgill H."/>
            <person name="Thelus R."/>
            <person name="Thornton R.D."/>
            <person name="Trejos Z.Y."/>
            <person name="Usmani K."/>
            <person name="Vattathil S."/>
            <person name="Villasana D."/>
            <person name="Walker D.L."/>
            <person name="Wang S."/>
            <person name="Wang K."/>
            <person name="White C.S."/>
            <person name="Williams A.C."/>
            <person name="Williamson J."/>
            <person name="Wilson K."/>
            <person name="Woghiren I.O."/>
            <person name="Woodworth J.R."/>
            <person name="Worley K.C."/>
            <person name="Wright R.A."/>
            <person name="Wu W."/>
            <person name="Young L."/>
            <person name="Zhang L."/>
            <person name="Zhang J."/>
            <person name="Zhu Y."/>
            <person name="Muzny D.M."/>
            <person name="Weinstock G."/>
            <person name="Gibbs R.A."/>
        </authorList>
    </citation>
    <scope>NUCLEOTIDE SEQUENCE [LARGE SCALE GENOMIC DNA]</scope>
    <source>
        <strain evidence="3">LSR1</strain>
    </source>
</reference>
<dbReference type="Proteomes" id="UP000007819">
    <property type="component" value="Chromosome A2"/>
</dbReference>
<protein>
    <recommendedName>
        <fullName evidence="1">Helitron helicase-like domain-containing protein</fullName>
    </recommendedName>
</protein>
<evidence type="ECO:0000259" key="1">
    <source>
        <dbReference type="Pfam" id="PF14214"/>
    </source>
</evidence>